<name>A0A0P7A5U2_9FLAO</name>
<evidence type="ECO:0000313" key="2">
    <source>
        <dbReference type="Proteomes" id="UP000050280"/>
    </source>
</evidence>
<sequence>MLEITTIYNALSNTERKEFESFLASRNRRSDVKNLRFLKLLAAGRTKEISTRLYGKPSTAAFHALCKRIYDALIDFVASKSFAEETQGELEVLKLLLASRLFLEQKLYKTAFKTLSKAEEKGLLLDNYSILNEIYLTQIQHAHLNTKWVLADIIRKYESNQLKAQVDVRLGMAYAEIKATLGKTNTNSVQELVNSAFERYQVKVSKDLNFKSLQQLFEITATTAKLQQDFYSVGPFMQSLFAMVKQKGPVKEKHRFNYLNILYFMAVTAFRNKRFRESEGYLADMQENLSLGKKSYHDVFSEKMLELTALNQLYQGGLDRAVHLLKEATRPKLNRLLLLSMCFFLQEDFANGYKVMTSFQHSDGWYLKKAGWIWVLKKNLIEILLLMELDKPDMVIQRLDRFFRNFRKPLLELGEQRVLVFMDLAQEIYEHPKKATTPIFMDKVERSFTWLGRDREDIFVMTFYAWLKAKMENKALYEVVLDLVNIEDQ</sequence>
<dbReference type="Proteomes" id="UP000050280">
    <property type="component" value="Unassembled WGS sequence"/>
</dbReference>
<dbReference type="OrthoDB" id="732094at2"/>
<comment type="caution">
    <text evidence="1">The sequence shown here is derived from an EMBL/GenBank/DDBJ whole genome shotgun (WGS) entry which is preliminary data.</text>
</comment>
<dbReference type="EMBL" id="LDJX01000003">
    <property type="protein sequence ID" value="KPM31973.1"/>
    <property type="molecule type" value="Genomic_DNA"/>
</dbReference>
<dbReference type="AlphaFoldDB" id="A0A0P7A5U2"/>
<organism evidence="1 2">
    <name type="scientific">Croceitalea dokdonensis DOKDO 023</name>
    <dbReference type="NCBI Taxonomy" id="1300341"/>
    <lineage>
        <taxon>Bacteria</taxon>
        <taxon>Pseudomonadati</taxon>
        <taxon>Bacteroidota</taxon>
        <taxon>Flavobacteriia</taxon>
        <taxon>Flavobacteriales</taxon>
        <taxon>Flavobacteriaceae</taxon>
        <taxon>Croceitalea</taxon>
    </lineage>
</organism>
<keyword evidence="2" id="KW-1185">Reference proteome</keyword>
<protein>
    <submittedName>
        <fullName evidence="1">Uncharacterized protein</fullName>
    </submittedName>
</protein>
<evidence type="ECO:0000313" key="1">
    <source>
        <dbReference type="EMBL" id="KPM31973.1"/>
    </source>
</evidence>
<accession>A0A0P7A5U2</accession>
<dbReference type="PATRIC" id="fig|1300341.3.peg.1809"/>
<gene>
    <name evidence="1" type="ORF">I595_1621</name>
</gene>
<reference evidence="1 2" key="1">
    <citation type="submission" date="2015-09" db="EMBL/GenBank/DDBJ databases">
        <title>Genome sequence of the marine flavobacterium Croceitalea dokdonensis DOKDO 023 that contains proton- and sodium-pumping rhodopsins.</title>
        <authorList>
            <person name="Kwon S.-K."/>
            <person name="Lee H.K."/>
            <person name="Kwak M.-J."/>
            <person name="Kim J.F."/>
        </authorList>
    </citation>
    <scope>NUCLEOTIDE SEQUENCE [LARGE SCALE GENOMIC DNA]</scope>
    <source>
        <strain evidence="1 2">DOKDO 023</strain>
    </source>
</reference>
<proteinExistence type="predicted"/>
<dbReference type="RefSeq" id="WP_054558798.1">
    <property type="nucleotide sequence ID" value="NZ_LDJX01000003.1"/>
</dbReference>